<organism evidence="4 5">
    <name type="scientific">Solanum commersonii</name>
    <name type="common">Commerson's wild potato</name>
    <name type="synonym">Commerson's nightshade</name>
    <dbReference type="NCBI Taxonomy" id="4109"/>
    <lineage>
        <taxon>Eukaryota</taxon>
        <taxon>Viridiplantae</taxon>
        <taxon>Streptophyta</taxon>
        <taxon>Embryophyta</taxon>
        <taxon>Tracheophyta</taxon>
        <taxon>Spermatophyta</taxon>
        <taxon>Magnoliopsida</taxon>
        <taxon>eudicotyledons</taxon>
        <taxon>Gunneridae</taxon>
        <taxon>Pentapetalae</taxon>
        <taxon>asterids</taxon>
        <taxon>lamiids</taxon>
        <taxon>Solanales</taxon>
        <taxon>Solanaceae</taxon>
        <taxon>Solanoideae</taxon>
        <taxon>Solaneae</taxon>
        <taxon>Solanum</taxon>
    </lineage>
</organism>
<dbReference type="EMBL" id="JACXVP010000008">
    <property type="protein sequence ID" value="KAG5593129.1"/>
    <property type="molecule type" value="Genomic_DNA"/>
</dbReference>
<dbReference type="PANTHER" id="PTHR35496:SF19">
    <property type="entry name" value="2S SULFUR-RICH SEED STORAGE PROTEIN 2-LIKE"/>
    <property type="match status" value="1"/>
</dbReference>
<feature type="signal peptide" evidence="2">
    <location>
        <begin position="1"/>
        <end position="23"/>
    </location>
</feature>
<evidence type="ECO:0000259" key="3">
    <source>
        <dbReference type="SMART" id="SM00499"/>
    </source>
</evidence>
<dbReference type="GO" id="GO:0045735">
    <property type="term" value="F:nutrient reservoir activity"/>
    <property type="evidence" value="ECO:0007669"/>
    <property type="project" value="InterPro"/>
</dbReference>
<sequence>MGRIMIVGAISLAILFMAATVCSSRIMTITIAEDALNPQTQSCQQQFQQAQQLRSCQKFLRQRSQHDEDQQIPREVQQCCNQLEQIQDPQCRCEGLMKVVQKEEQTGQVQGRQRQQMLQTAQNLPGLCRLRPQRCEIQTMQDEQCRCEGIKQVMQQEQERGELQGREMREACKTAQSLPGLCRMSPHQCHNIPTPTFF</sequence>
<accession>A0A9J5XY49</accession>
<evidence type="ECO:0000313" key="4">
    <source>
        <dbReference type="EMBL" id="KAG5593129.1"/>
    </source>
</evidence>
<proteinExistence type="inferred from homology"/>
<name>A0A9J5XY49_SOLCO</name>
<dbReference type="OrthoDB" id="1922883at2759"/>
<evidence type="ECO:0000313" key="5">
    <source>
        <dbReference type="Proteomes" id="UP000824120"/>
    </source>
</evidence>
<dbReference type="InterPro" id="IPR016140">
    <property type="entry name" value="Bifunc_inhib/LTP/seed_store"/>
</dbReference>
<dbReference type="Gene3D" id="1.10.110.10">
    <property type="entry name" value="Plant lipid-transfer and hydrophobic proteins"/>
    <property type="match status" value="2"/>
</dbReference>
<dbReference type="SMART" id="SM00499">
    <property type="entry name" value="AAI"/>
    <property type="match status" value="2"/>
</dbReference>
<keyword evidence="2" id="KW-0732">Signal</keyword>
<evidence type="ECO:0000256" key="1">
    <source>
        <dbReference type="ARBA" id="ARBA00008262"/>
    </source>
</evidence>
<dbReference type="Pfam" id="PF00234">
    <property type="entry name" value="Tryp_alpha_amyl"/>
    <property type="match status" value="1"/>
</dbReference>
<protein>
    <recommendedName>
        <fullName evidence="3">Bifunctional inhibitor/plant lipid transfer protein/seed storage helical domain-containing protein</fullName>
    </recommendedName>
</protein>
<dbReference type="InterPro" id="IPR000617">
    <property type="entry name" value="Napin/2SS/CON"/>
</dbReference>
<feature type="domain" description="Bifunctional inhibitor/plant lipid transfer protein/seed storage helical" evidence="3">
    <location>
        <begin position="43"/>
        <end position="134"/>
    </location>
</feature>
<evidence type="ECO:0000256" key="2">
    <source>
        <dbReference type="SAM" id="SignalP"/>
    </source>
</evidence>
<comment type="caution">
    <text evidence="4">The sequence shown here is derived from an EMBL/GenBank/DDBJ whole genome shotgun (WGS) entry which is preliminary data.</text>
</comment>
<dbReference type="InterPro" id="IPR036312">
    <property type="entry name" value="Bifun_inhib/LTP/seed_sf"/>
</dbReference>
<dbReference type="PRINTS" id="PR00496">
    <property type="entry name" value="NAPIN"/>
</dbReference>
<comment type="similarity">
    <text evidence="1">Belongs to the 2S seed storage albumins family.</text>
</comment>
<dbReference type="AlphaFoldDB" id="A0A9J5XY49"/>
<keyword evidence="5" id="KW-1185">Reference proteome</keyword>
<dbReference type="PANTHER" id="PTHR35496">
    <property type="entry name" value="2S SEED STORAGE PROTEIN 1-RELATED"/>
    <property type="match status" value="1"/>
</dbReference>
<reference evidence="4 5" key="1">
    <citation type="submission" date="2020-09" db="EMBL/GenBank/DDBJ databases">
        <title>De no assembly of potato wild relative species, Solanum commersonii.</title>
        <authorList>
            <person name="Cho K."/>
        </authorList>
    </citation>
    <scope>NUCLEOTIDE SEQUENCE [LARGE SCALE GENOMIC DNA]</scope>
    <source>
        <strain evidence="4">LZ3.2</strain>
        <tissue evidence="4">Leaf</tissue>
    </source>
</reference>
<feature type="domain" description="Bifunctional inhibitor/plant lipid transfer protein/seed storage helical" evidence="3">
    <location>
        <begin position="135"/>
        <end position="189"/>
    </location>
</feature>
<dbReference type="Proteomes" id="UP000824120">
    <property type="component" value="Chromosome 8"/>
</dbReference>
<gene>
    <name evidence="4" type="ORF">H5410_043643</name>
</gene>
<dbReference type="SUPFAM" id="SSF47699">
    <property type="entry name" value="Bifunctional inhibitor/lipid-transfer protein/seed storage 2S albumin"/>
    <property type="match status" value="2"/>
</dbReference>
<feature type="chain" id="PRO_5039925346" description="Bifunctional inhibitor/plant lipid transfer protein/seed storage helical domain-containing protein" evidence="2">
    <location>
        <begin position="24"/>
        <end position="198"/>
    </location>
</feature>